<feature type="region of interest" description="Disordered" evidence="1">
    <location>
        <begin position="118"/>
        <end position="139"/>
    </location>
</feature>
<dbReference type="Gene3D" id="3.30.70.1070">
    <property type="entry name" value="Sporulation related repeat"/>
    <property type="match status" value="1"/>
</dbReference>
<keyword evidence="2" id="KW-0812">Transmembrane</keyword>
<keyword evidence="2" id="KW-0472">Membrane</keyword>
<evidence type="ECO:0000259" key="3">
    <source>
        <dbReference type="PROSITE" id="PS51724"/>
    </source>
</evidence>
<accession>A0A1H7U6F6</accession>
<dbReference type="PROSITE" id="PS51724">
    <property type="entry name" value="SPOR"/>
    <property type="match status" value="1"/>
</dbReference>
<keyword evidence="2" id="KW-1133">Transmembrane helix</keyword>
<gene>
    <name evidence="4" type="ORF">SAMN04488077_10140</name>
</gene>
<evidence type="ECO:0000313" key="5">
    <source>
        <dbReference type="Proteomes" id="UP000182160"/>
    </source>
</evidence>
<feature type="compositionally biased region" description="Low complexity" evidence="1">
    <location>
        <begin position="118"/>
        <end position="130"/>
    </location>
</feature>
<dbReference type="InterPro" id="IPR036680">
    <property type="entry name" value="SPOR-like_sf"/>
</dbReference>
<dbReference type="AlphaFoldDB" id="A0A1H7U6F6"/>
<proteinExistence type="predicted"/>
<dbReference type="GO" id="GO:0042834">
    <property type="term" value="F:peptidoglycan binding"/>
    <property type="evidence" value="ECO:0007669"/>
    <property type="project" value="InterPro"/>
</dbReference>
<reference evidence="4 5" key="1">
    <citation type="submission" date="2016-10" db="EMBL/GenBank/DDBJ databases">
        <authorList>
            <person name="de Groot N.N."/>
        </authorList>
    </citation>
    <scope>NUCLEOTIDE SEQUENCE [LARGE SCALE GENOMIC DNA]</scope>
    <source>
        <strain evidence="4 5">DSM 11457</strain>
    </source>
</reference>
<sequence>MAEMHDAGFEPAPARTATLGTLTNITGAVLSLALVAGVGVWGYKLIMRDVSGVPVVRAVEGPMRMAPEDPGGQAADHQGLAVNAVAAEGIAAAPADRLILAPPPLDLTLEDVPRAAVAATEAAEVSPTAEAGEETPDDAPEVLQQASVQALADLVAEDVAPLTPLDPPQEDAEEAPQQAAVEGGLSRSLRPRQRPDVSQAVALAVAAARSTESAAQEIDPEAIPTGTRLAQLGAFESAAVAREEWDRLHSRFEDFLEGKNRVIQKAESGGRTFYRLRAMGFADLGEARRFCSALVAERADCIPVVTR</sequence>
<dbReference type="RefSeq" id="WP_074784043.1">
    <property type="nucleotide sequence ID" value="NZ_FOBO01000001.1"/>
</dbReference>
<dbReference type="Pfam" id="PF05036">
    <property type="entry name" value="SPOR"/>
    <property type="match status" value="1"/>
</dbReference>
<organism evidence="4 5">
    <name type="scientific">Roseovarius tolerans</name>
    <dbReference type="NCBI Taxonomy" id="74031"/>
    <lineage>
        <taxon>Bacteria</taxon>
        <taxon>Pseudomonadati</taxon>
        <taxon>Pseudomonadota</taxon>
        <taxon>Alphaproteobacteria</taxon>
        <taxon>Rhodobacterales</taxon>
        <taxon>Roseobacteraceae</taxon>
        <taxon>Roseovarius</taxon>
    </lineage>
</organism>
<evidence type="ECO:0000256" key="2">
    <source>
        <dbReference type="SAM" id="Phobius"/>
    </source>
</evidence>
<feature type="domain" description="SPOR" evidence="3">
    <location>
        <begin position="222"/>
        <end position="307"/>
    </location>
</feature>
<protein>
    <submittedName>
        <fullName evidence="4">Sporulation related domain-containing protein</fullName>
    </submittedName>
</protein>
<feature type="transmembrane region" description="Helical" evidence="2">
    <location>
        <begin position="25"/>
        <end position="43"/>
    </location>
</feature>
<evidence type="ECO:0000313" key="4">
    <source>
        <dbReference type="EMBL" id="SEL92379.1"/>
    </source>
</evidence>
<evidence type="ECO:0000256" key="1">
    <source>
        <dbReference type="SAM" id="MobiDB-lite"/>
    </source>
</evidence>
<name>A0A1H7U6F6_9RHOB</name>
<dbReference type="EMBL" id="FOBO01000001">
    <property type="protein sequence ID" value="SEL92379.1"/>
    <property type="molecule type" value="Genomic_DNA"/>
</dbReference>
<dbReference type="InterPro" id="IPR007730">
    <property type="entry name" value="SPOR-like_dom"/>
</dbReference>
<feature type="region of interest" description="Disordered" evidence="1">
    <location>
        <begin position="161"/>
        <end position="194"/>
    </location>
</feature>
<dbReference type="Proteomes" id="UP000182160">
    <property type="component" value="Unassembled WGS sequence"/>
</dbReference>